<sequence>MRSLWQVHCGVSVWGHIAMGAVFGKTLEFVWGALVFRWGEEGNAHGMSRIHNEFD</sequence>
<evidence type="ECO:0000313" key="1">
    <source>
        <dbReference type="EMBL" id="GLI38859.1"/>
    </source>
</evidence>
<comment type="caution">
    <text evidence="1">The sequence shown here is derived from an EMBL/GenBank/DDBJ whole genome shotgun (WGS) entry which is preliminary data.</text>
</comment>
<keyword evidence="2" id="KW-1185">Reference proteome</keyword>
<proteinExistence type="predicted"/>
<organism evidence="1 2">
    <name type="scientific">Geobacter hydrogenophilus</name>
    <dbReference type="NCBI Taxonomy" id="40983"/>
    <lineage>
        <taxon>Bacteria</taxon>
        <taxon>Pseudomonadati</taxon>
        <taxon>Thermodesulfobacteriota</taxon>
        <taxon>Desulfuromonadia</taxon>
        <taxon>Geobacterales</taxon>
        <taxon>Geobacteraceae</taxon>
        <taxon>Geobacter</taxon>
    </lineage>
</organism>
<dbReference type="EMBL" id="BSDS01000002">
    <property type="protein sequence ID" value="GLI38859.1"/>
    <property type="molecule type" value="Genomic_DNA"/>
</dbReference>
<dbReference type="AlphaFoldDB" id="A0A9W6G1U2"/>
<dbReference type="Proteomes" id="UP001144352">
    <property type="component" value="Unassembled WGS sequence"/>
</dbReference>
<gene>
    <name evidence="1" type="ORF">GHYDROH2_23600</name>
</gene>
<protein>
    <submittedName>
        <fullName evidence="1">Uncharacterized protein</fullName>
    </submittedName>
</protein>
<name>A0A9W6G1U2_9BACT</name>
<accession>A0A9W6G1U2</accession>
<reference evidence="1" key="1">
    <citation type="submission" date="2022-12" db="EMBL/GenBank/DDBJ databases">
        <title>Reference genome sequencing for broad-spectrum identification of bacterial and archaeal isolates by mass spectrometry.</title>
        <authorList>
            <person name="Sekiguchi Y."/>
            <person name="Tourlousse D.M."/>
        </authorList>
    </citation>
    <scope>NUCLEOTIDE SEQUENCE</scope>
    <source>
        <strain evidence="1">H2</strain>
    </source>
</reference>
<evidence type="ECO:0000313" key="2">
    <source>
        <dbReference type="Proteomes" id="UP001144352"/>
    </source>
</evidence>